<dbReference type="InterPro" id="IPR039421">
    <property type="entry name" value="Type_1_exporter"/>
</dbReference>
<proteinExistence type="inferred from homology"/>
<evidence type="ECO:0000259" key="12">
    <source>
        <dbReference type="PROSITE" id="PS50893"/>
    </source>
</evidence>
<keyword evidence="4" id="KW-0547">Nucleotide-binding</keyword>
<evidence type="ECO:0000256" key="6">
    <source>
        <dbReference type="ARBA" id="ARBA00022946"/>
    </source>
</evidence>
<feature type="transmembrane region" description="Helical" evidence="11">
    <location>
        <begin position="521"/>
        <end position="548"/>
    </location>
</feature>
<feature type="domain" description="ABC transmembrane type-1" evidence="13">
    <location>
        <begin position="301"/>
        <end position="586"/>
    </location>
</feature>
<comment type="similarity">
    <text evidence="9">Belongs to the ABC transporter superfamily. ABCB family. Heavy Metal importer (TC 3.A.1.210) subfamily.</text>
</comment>
<dbReference type="CDD" id="cd18583">
    <property type="entry name" value="ABC_6TM_HMT1"/>
    <property type="match status" value="1"/>
</dbReference>
<dbReference type="PROSITE" id="PS00211">
    <property type="entry name" value="ABC_TRANSPORTER_1"/>
    <property type="match status" value="1"/>
</dbReference>
<feature type="transmembrane region" description="Helical" evidence="11">
    <location>
        <begin position="98"/>
        <end position="116"/>
    </location>
</feature>
<evidence type="ECO:0008006" key="16">
    <source>
        <dbReference type="Google" id="ProtNLM"/>
    </source>
</evidence>
<keyword evidence="3 11" id="KW-0812">Transmembrane</keyword>
<dbReference type="SUPFAM" id="SSF52540">
    <property type="entry name" value="P-loop containing nucleoside triphosphate hydrolases"/>
    <property type="match status" value="1"/>
</dbReference>
<dbReference type="InterPro" id="IPR003593">
    <property type="entry name" value="AAA+_ATPase"/>
</dbReference>
<feature type="transmembrane region" description="Helical" evidence="11">
    <location>
        <begin position="296"/>
        <end position="317"/>
    </location>
</feature>
<evidence type="ECO:0000256" key="3">
    <source>
        <dbReference type="ARBA" id="ARBA00022692"/>
    </source>
</evidence>
<dbReference type="InterPro" id="IPR027417">
    <property type="entry name" value="P-loop_NTPase"/>
</dbReference>
<dbReference type="SMART" id="SM00382">
    <property type="entry name" value="AAA"/>
    <property type="match status" value="1"/>
</dbReference>
<evidence type="ECO:0000256" key="11">
    <source>
        <dbReference type="SAM" id="Phobius"/>
    </source>
</evidence>
<accession>A0AAD4F4X9</accession>
<dbReference type="GO" id="GO:0000041">
    <property type="term" value="P:transition metal ion transport"/>
    <property type="evidence" value="ECO:0007669"/>
    <property type="project" value="UniProtKB-ARBA"/>
</dbReference>
<organism evidence="14 15">
    <name type="scientific">Staphylotrichum longicolle</name>
    <dbReference type="NCBI Taxonomy" id="669026"/>
    <lineage>
        <taxon>Eukaryota</taxon>
        <taxon>Fungi</taxon>
        <taxon>Dikarya</taxon>
        <taxon>Ascomycota</taxon>
        <taxon>Pezizomycotina</taxon>
        <taxon>Sordariomycetes</taxon>
        <taxon>Sordariomycetidae</taxon>
        <taxon>Sordariales</taxon>
        <taxon>Chaetomiaceae</taxon>
        <taxon>Staphylotrichum</taxon>
    </lineage>
</organism>
<feature type="compositionally biased region" description="Basic and acidic residues" evidence="10">
    <location>
        <begin position="859"/>
        <end position="871"/>
    </location>
</feature>
<evidence type="ECO:0000313" key="15">
    <source>
        <dbReference type="Proteomes" id="UP001197093"/>
    </source>
</evidence>
<comment type="subcellular location">
    <subcellularLocation>
        <location evidence="1">Membrane</location>
        <topology evidence="1">Multi-pass membrane protein</topology>
    </subcellularLocation>
</comment>
<dbReference type="Proteomes" id="UP001197093">
    <property type="component" value="Unassembled WGS sequence"/>
</dbReference>
<dbReference type="AlphaFoldDB" id="A0AAD4F4X9"/>
<dbReference type="EMBL" id="JAHCVI010000001">
    <property type="protein sequence ID" value="KAG7293381.1"/>
    <property type="molecule type" value="Genomic_DNA"/>
</dbReference>
<dbReference type="Gene3D" id="1.20.1560.10">
    <property type="entry name" value="ABC transporter type 1, transmembrane domain"/>
    <property type="match status" value="1"/>
</dbReference>
<feature type="compositionally biased region" description="Basic and acidic residues" evidence="10">
    <location>
        <begin position="252"/>
        <end position="265"/>
    </location>
</feature>
<feature type="transmembrane region" description="Helical" evidence="11">
    <location>
        <begin position="123"/>
        <end position="147"/>
    </location>
</feature>
<feature type="domain" description="ABC transporter" evidence="12">
    <location>
        <begin position="620"/>
        <end position="854"/>
    </location>
</feature>
<dbReference type="Pfam" id="PF00664">
    <property type="entry name" value="ABC_membrane"/>
    <property type="match status" value="1"/>
</dbReference>
<dbReference type="GO" id="GO:0005524">
    <property type="term" value="F:ATP binding"/>
    <property type="evidence" value="ECO:0007669"/>
    <property type="project" value="UniProtKB-KW"/>
</dbReference>
<feature type="compositionally biased region" description="Low complexity" evidence="10">
    <location>
        <begin position="225"/>
        <end position="244"/>
    </location>
</feature>
<dbReference type="Pfam" id="PF00005">
    <property type="entry name" value="ABC_tran"/>
    <property type="match status" value="1"/>
</dbReference>
<feature type="transmembrane region" description="Helical" evidence="11">
    <location>
        <begin position="560"/>
        <end position="580"/>
    </location>
</feature>
<reference evidence="14" key="1">
    <citation type="submission" date="2023-02" db="EMBL/GenBank/DDBJ databases">
        <authorList>
            <person name="Palmer J.M."/>
        </authorList>
    </citation>
    <scope>NUCLEOTIDE SEQUENCE</scope>
    <source>
        <strain evidence="14">FW57</strain>
    </source>
</reference>
<keyword evidence="6" id="KW-0809">Transit peptide</keyword>
<dbReference type="PROSITE" id="PS50929">
    <property type="entry name" value="ABC_TM1F"/>
    <property type="match status" value="1"/>
</dbReference>
<feature type="transmembrane region" description="Helical" evidence="11">
    <location>
        <begin position="27"/>
        <end position="50"/>
    </location>
</feature>
<keyword evidence="15" id="KW-1185">Reference proteome</keyword>
<evidence type="ECO:0000256" key="5">
    <source>
        <dbReference type="ARBA" id="ARBA00022840"/>
    </source>
</evidence>
<comment type="caution">
    <text evidence="14">The sequence shown here is derived from an EMBL/GenBank/DDBJ whole genome shotgun (WGS) entry which is preliminary data.</text>
</comment>
<feature type="transmembrane region" description="Helical" evidence="11">
    <location>
        <begin position="274"/>
        <end position="290"/>
    </location>
</feature>
<gene>
    <name evidence="14" type="ORF">NEMBOFW57_003431</name>
</gene>
<keyword evidence="5" id="KW-0067">ATP-binding</keyword>
<feature type="region of interest" description="Disordered" evidence="10">
    <location>
        <begin position="859"/>
        <end position="932"/>
    </location>
</feature>
<dbReference type="PROSITE" id="PS50893">
    <property type="entry name" value="ABC_TRANSPORTER_2"/>
    <property type="match status" value="1"/>
</dbReference>
<dbReference type="GO" id="GO:0016887">
    <property type="term" value="F:ATP hydrolysis activity"/>
    <property type="evidence" value="ECO:0007669"/>
    <property type="project" value="InterPro"/>
</dbReference>
<evidence type="ECO:0000256" key="2">
    <source>
        <dbReference type="ARBA" id="ARBA00022448"/>
    </source>
</evidence>
<dbReference type="PANTHER" id="PTHR24221:SF503">
    <property type="entry name" value="MITOCHONDRIAL POTASSIUM CHANNEL ATP-BINDING SUBUNIT"/>
    <property type="match status" value="1"/>
</dbReference>
<sequence>MSDPFDTNAADGTAGLPLRHVLASLHYAYPTAVFVYYMVTSTIAVCTLQTRASEQAHPRRRAITWLLMFVILSYFAQLVILGVQGAVRHMFPVAEQDIVIGLMSCALVFGVVFAGLSEAPNPVWYPYMGTFGIALVAEPVIGTLSMMVRAGGSPSFTDIFDISTVAARYLAVILALAFYFEGSYSARKEKGTDAERQSLLKTNGHADNHSNGDQPNGYGATSDASTDGNQSSDSDGSTDSNQSSDTDDDENPYERRQRQASEQMEKRLKEKGNWVTYAKSFMVFFPYIWPVNHRSLQVRVVLVGFCLLAMNFINVLIPRQLGIIIDTLGGKSEVERNPWNEVLFFAALKLVASEAGLSLLRQWLWIPVEFYSFGAISTAAYSHVLNLSSDFHDSKSSSDIMMAISCGQSISNILESICFRAVPMLIDMVVAFIYLSATFGPYEGFITIATAAIFMYIATRMIAALKSARRNEVGAWYKEHYVRQAGIQGWSTVASFNQIGHEEDRYSVAVSDRVDKTQKVYFGYVLAYAFQFLVLLSGLLAGAFLAVYQVTHGQATSGDFIMLLTYWAQLVSPLTFFASLGKSISRDLLQAEQLLEIMQTKPSVLSKEGAPPLEFTGGNVRFDRVCFSYDKKKEILKNISFTATPGTSVAFVGATGAGKSTILKLLDRFYDITSGSIEIDGQDIRDVDLYSLRAQIGVVPQAPILFDDTIMNNVRYAKLTATDEEVYEACKAASIHEQILTFSDGYQTKVGERGVKLSGGELQRVAIARAILKRPAIVLLDEATSAVDTETEQKIQEALRTLCEGRTTFIVAHRLSTIMNADRIIVVTGGEIVEQGSHEDLIRADGKYAELWSKQIFVKPKDKEPRDDKPATKGRKAPNIVNDLTAEATSSELAKVKSTPTTKEQADGQAEGSDKAEDTTDTPTTPSHKKEV</sequence>
<dbReference type="FunFam" id="3.40.50.300:FF:000186">
    <property type="entry name" value="ATP-binding cassette sub-family B member 7, mitochondrial"/>
    <property type="match status" value="1"/>
</dbReference>
<keyword evidence="2" id="KW-0813">Transport</keyword>
<dbReference type="InterPro" id="IPR017871">
    <property type="entry name" value="ABC_transporter-like_CS"/>
</dbReference>
<evidence type="ECO:0000256" key="4">
    <source>
        <dbReference type="ARBA" id="ARBA00022741"/>
    </source>
</evidence>
<dbReference type="InterPro" id="IPR003439">
    <property type="entry name" value="ABC_transporter-like_ATP-bd"/>
</dbReference>
<dbReference type="Gene3D" id="3.40.50.300">
    <property type="entry name" value="P-loop containing nucleotide triphosphate hydrolases"/>
    <property type="match status" value="1"/>
</dbReference>
<evidence type="ECO:0000256" key="9">
    <source>
        <dbReference type="ARBA" id="ARBA00024363"/>
    </source>
</evidence>
<feature type="transmembrane region" description="Helical" evidence="11">
    <location>
        <begin position="445"/>
        <end position="463"/>
    </location>
</feature>
<dbReference type="GO" id="GO:0140359">
    <property type="term" value="F:ABC-type transporter activity"/>
    <property type="evidence" value="ECO:0007669"/>
    <property type="project" value="InterPro"/>
</dbReference>
<evidence type="ECO:0000313" key="14">
    <source>
        <dbReference type="EMBL" id="KAG7293381.1"/>
    </source>
</evidence>
<keyword evidence="7 11" id="KW-1133">Transmembrane helix</keyword>
<evidence type="ECO:0000259" key="13">
    <source>
        <dbReference type="PROSITE" id="PS50929"/>
    </source>
</evidence>
<feature type="compositionally biased region" description="Polar residues" evidence="10">
    <location>
        <begin position="887"/>
        <end position="903"/>
    </location>
</feature>
<dbReference type="SUPFAM" id="SSF90123">
    <property type="entry name" value="ABC transporter transmembrane region"/>
    <property type="match status" value="1"/>
</dbReference>
<evidence type="ECO:0000256" key="8">
    <source>
        <dbReference type="ARBA" id="ARBA00023136"/>
    </source>
</evidence>
<feature type="transmembrane region" description="Helical" evidence="11">
    <location>
        <begin position="417"/>
        <end position="439"/>
    </location>
</feature>
<feature type="transmembrane region" description="Helical" evidence="11">
    <location>
        <begin position="62"/>
        <end position="86"/>
    </location>
</feature>
<dbReference type="InterPro" id="IPR036640">
    <property type="entry name" value="ABC1_TM_sf"/>
</dbReference>
<dbReference type="InterPro" id="IPR011527">
    <property type="entry name" value="ABC1_TM_dom"/>
</dbReference>
<name>A0AAD4F4X9_9PEZI</name>
<evidence type="ECO:0000256" key="1">
    <source>
        <dbReference type="ARBA" id="ARBA00004141"/>
    </source>
</evidence>
<feature type="region of interest" description="Disordered" evidence="10">
    <location>
        <begin position="202"/>
        <end position="265"/>
    </location>
</feature>
<protein>
    <recommendedName>
        <fullName evidence="16">Heavy metal tolerance protein</fullName>
    </recommendedName>
</protein>
<evidence type="ECO:0000256" key="7">
    <source>
        <dbReference type="ARBA" id="ARBA00022989"/>
    </source>
</evidence>
<dbReference type="PANTHER" id="PTHR24221">
    <property type="entry name" value="ATP-BINDING CASSETTE SUB-FAMILY B"/>
    <property type="match status" value="1"/>
</dbReference>
<keyword evidence="8 11" id="KW-0472">Membrane</keyword>
<feature type="transmembrane region" description="Helical" evidence="11">
    <location>
        <begin position="159"/>
        <end position="180"/>
    </location>
</feature>
<dbReference type="GO" id="GO:0016020">
    <property type="term" value="C:membrane"/>
    <property type="evidence" value="ECO:0007669"/>
    <property type="project" value="UniProtKB-SubCell"/>
</dbReference>
<evidence type="ECO:0000256" key="10">
    <source>
        <dbReference type="SAM" id="MobiDB-lite"/>
    </source>
</evidence>